<dbReference type="SUPFAM" id="SSF117396">
    <property type="entry name" value="TM1631-like"/>
    <property type="match status" value="1"/>
</dbReference>
<dbReference type="AlphaFoldDB" id="A0A345IHN3"/>
<dbReference type="Proteomes" id="UP000253744">
    <property type="component" value="Chromosome"/>
</dbReference>
<gene>
    <name evidence="1" type="ORF">DVJ83_08580</name>
</gene>
<proteinExistence type="predicted"/>
<dbReference type="STRING" id="1288484.GCA_000348665_02454"/>
<dbReference type="EMBL" id="CP031158">
    <property type="protein sequence ID" value="AXG99205.1"/>
    <property type="molecule type" value="Genomic_DNA"/>
</dbReference>
<dbReference type="KEGG" id="dwu:DVJ83_08580"/>
<accession>A0A345IHN3</accession>
<evidence type="ECO:0000313" key="1">
    <source>
        <dbReference type="EMBL" id="AXG99205.1"/>
    </source>
</evidence>
<sequence length="240" mass="26156">MTVFVGTAGWGLSREQQALFGPGGSVLERYATRLSAAEINSSFYRPHRRSTYQKWAASVPEDFRFSVKVPKAVTHTAKLRECAGLLADFMEGVNGLGDKLGGLLVQLPPSLKYEPDVAADFFAALRQETPVPAVCEPRHATWFGGEADALLRQFHIGRVAADPARVPEAAVPGGFAGTVYYRWHGSPRMYYSAYSEAQLAQLAEQVRAQAGDVWVIFDNTASGAGVENALRLRERLTPAP</sequence>
<dbReference type="PANTHER" id="PTHR30348:SF14">
    <property type="entry name" value="BLR8050 PROTEIN"/>
    <property type="match status" value="1"/>
</dbReference>
<dbReference type="InterPro" id="IPR002763">
    <property type="entry name" value="DUF72"/>
</dbReference>
<reference evidence="1 2" key="1">
    <citation type="submission" date="2018-07" db="EMBL/GenBank/DDBJ databases">
        <title>Complete Genome and Methylome Analysis of Deinococcus wulumuqiensis NEB 479.</title>
        <authorList>
            <person name="Fomenkov A."/>
            <person name="Luyten Y."/>
            <person name="Vincze T."/>
            <person name="Anton B.P."/>
            <person name="Clark T."/>
            <person name="Roberts R.J."/>
            <person name="Morgan R.D."/>
        </authorList>
    </citation>
    <scope>NUCLEOTIDE SEQUENCE [LARGE SCALE GENOMIC DNA]</scope>
    <source>
        <strain evidence="1 2">NEB 479</strain>
    </source>
</reference>
<dbReference type="PANTHER" id="PTHR30348">
    <property type="entry name" value="UNCHARACTERIZED PROTEIN YECE"/>
    <property type="match status" value="1"/>
</dbReference>
<dbReference type="Pfam" id="PF01904">
    <property type="entry name" value="DUF72"/>
    <property type="match status" value="1"/>
</dbReference>
<dbReference type="InterPro" id="IPR036520">
    <property type="entry name" value="UPF0759_sf"/>
</dbReference>
<name>A0A345IHN3_9DEIO</name>
<dbReference type="RefSeq" id="WP_114672065.1">
    <property type="nucleotide sequence ID" value="NZ_CP031158.1"/>
</dbReference>
<organism evidence="1 2">
    <name type="scientific">Deinococcus wulumuqiensis</name>
    <dbReference type="NCBI Taxonomy" id="980427"/>
    <lineage>
        <taxon>Bacteria</taxon>
        <taxon>Thermotogati</taxon>
        <taxon>Deinococcota</taxon>
        <taxon>Deinococci</taxon>
        <taxon>Deinococcales</taxon>
        <taxon>Deinococcaceae</taxon>
        <taxon>Deinococcus</taxon>
    </lineage>
</organism>
<protein>
    <submittedName>
        <fullName evidence="1">DUF72 domain-containing protein</fullName>
    </submittedName>
</protein>
<evidence type="ECO:0000313" key="2">
    <source>
        <dbReference type="Proteomes" id="UP000253744"/>
    </source>
</evidence>
<dbReference type="Gene3D" id="3.20.20.410">
    <property type="entry name" value="Protein of unknown function UPF0759"/>
    <property type="match status" value="1"/>
</dbReference>